<sequence>MLENKVRELRARYKLSQSDLADLVGITRQTVGLIEKGDYAPSVTLALKLAKAFQTSVEEVFWLSDQQEGGKGKHA</sequence>
<gene>
    <name evidence="3" type="primary">ygzD</name>
    <name evidence="3" type="ORF">XYCOK13_15680</name>
</gene>
<dbReference type="EMBL" id="BOVK01000018">
    <property type="protein sequence ID" value="GIQ68744.1"/>
    <property type="molecule type" value="Genomic_DNA"/>
</dbReference>
<dbReference type="RefSeq" id="WP_213411414.1">
    <property type="nucleotide sequence ID" value="NZ_BOVK01000018.1"/>
</dbReference>
<dbReference type="Proteomes" id="UP000677918">
    <property type="component" value="Unassembled WGS sequence"/>
</dbReference>
<dbReference type="AlphaFoldDB" id="A0A8J4H0Q0"/>
<organism evidence="3 4">
    <name type="scientific">Xylanibacillus composti</name>
    <dbReference type="NCBI Taxonomy" id="1572762"/>
    <lineage>
        <taxon>Bacteria</taxon>
        <taxon>Bacillati</taxon>
        <taxon>Bacillota</taxon>
        <taxon>Bacilli</taxon>
        <taxon>Bacillales</taxon>
        <taxon>Paenibacillaceae</taxon>
        <taxon>Xylanibacillus</taxon>
    </lineage>
</organism>
<dbReference type="SMART" id="SM00530">
    <property type="entry name" value="HTH_XRE"/>
    <property type="match status" value="1"/>
</dbReference>
<evidence type="ECO:0000313" key="3">
    <source>
        <dbReference type="EMBL" id="GIQ68744.1"/>
    </source>
</evidence>
<dbReference type="Pfam" id="PF01381">
    <property type="entry name" value="HTH_3"/>
    <property type="match status" value="1"/>
</dbReference>
<evidence type="ECO:0000259" key="2">
    <source>
        <dbReference type="PROSITE" id="PS50943"/>
    </source>
</evidence>
<evidence type="ECO:0000256" key="1">
    <source>
        <dbReference type="ARBA" id="ARBA00023125"/>
    </source>
</evidence>
<dbReference type="PANTHER" id="PTHR46558">
    <property type="entry name" value="TRACRIPTIONAL REGULATORY PROTEIN-RELATED-RELATED"/>
    <property type="match status" value="1"/>
</dbReference>
<dbReference type="InterPro" id="IPR010982">
    <property type="entry name" value="Lambda_DNA-bd_dom_sf"/>
</dbReference>
<reference evidence="3" key="1">
    <citation type="submission" date="2021-04" db="EMBL/GenBank/DDBJ databases">
        <title>Draft genome sequence of Xylanibacillus composti strain K13.</title>
        <authorList>
            <person name="Uke A."/>
            <person name="Chhe C."/>
            <person name="Baramee S."/>
            <person name="Kosugi A."/>
        </authorList>
    </citation>
    <scope>NUCLEOTIDE SEQUENCE</scope>
    <source>
        <strain evidence="3">K13</strain>
    </source>
</reference>
<dbReference type="PROSITE" id="PS50943">
    <property type="entry name" value="HTH_CROC1"/>
    <property type="match status" value="1"/>
</dbReference>
<dbReference type="CDD" id="cd00093">
    <property type="entry name" value="HTH_XRE"/>
    <property type="match status" value="1"/>
</dbReference>
<name>A0A8J4H0Q0_9BACL</name>
<keyword evidence="4" id="KW-1185">Reference proteome</keyword>
<comment type="caution">
    <text evidence="3">The sequence shown here is derived from an EMBL/GenBank/DDBJ whole genome shotgun (WGS) entry which is preliminary data.</text>
</comment>
<evidence type="ECO:0000313" key="4">
    <source>
        <dbReference type="Proteomes" id="UP000677918"/>
    </source>
</evidence>
<dbReference type="GO" id="GO:0003677">
    <property type="term" value="F:DNA binding"/>
    <property type="evidence" value="ECO:0007669"/>
    <property type="project" value="UniProtKB-KW"/>
</dbReference>
<dbReference type="SUPFAM" id="SSF47413">
    <property type="entry name" value="lambda repressor-like DNA-binding domains"/>
    <property type="match status" value="1"/>
</dbReference>
<keyword evidence="1" id="KW-0238">DNA-binding</keyword>
<protein>
    <submittedName>
        <fullName evidence="3">Putative HTH-type transcriptional regulator YgzD</fullName>
    </submittedName>
</protein>
<feature type="domain" description="HTH cro/C1-type" evidence="2">
    <location>
        <begin position="6"/>
        <end position="60"/>
    </location>
</feature>
<proteinExistence type="predicted"/>
<dbReference type="PANTHER" id="PTHR46558:SF6">
    <property type="entry name" value="TRANSCRIPTIONAL REGULATOR, PBSX FAMILY"/>
    <property type="match status" value="1"/>
</dbReference>
<accession>A0A8J4H0Q0</accession>
<dbReference type="InterPro" id="IPR001387">
    <property type="entry name" value="Cro/C1-type_HTH"/>
</dbReference>
<dbReference type="Gene3D" id="1.10.260.40">
    <property type="entry name" value="lambda repressor-like DNA-binding domains"/>
    <property type="match status" value="1"/>
</dbReference>